<dbReference type="GO" id="GO:0006370">
    <property type="term" value="P:7-methylguanosine mRNA capping"/>
    <property type="evidence" value="ECO:0007669"/>
    <property type="project" value="TreeGrafter"/>
</dbReference>
<proteinExistence type="predicted"/>
<dbReference type="EMBL" id="MN740900">
    <property type="protein sequence ID" value="QHU17253.1"/>
    <property type="molecule type" value="Genomic_DNA"/>
</dbReference>
<organism evidence="2">
    <name type="scientific">viral metagenome</name>
    <dbReference type="NCBI Taxonomy" id="1070528"/>
    <lineage>
        <taxon>unclassified sequences</taxon>
        <taxon>metagenomes</taxon>
        <taxon>organismal metagenomes</taxon>
    </lineage>
</organism>
<dbReference type="Gene3D" id="3.40.50.12760">
    <property type="match status" value="1"/>
</dbReference>
<evidence type="ECO:0000259" key="1">
    <source>
        <dbReference type="Pfam" id="PF01728"/>
    </source>
</evidence>
<dbReference type="GO" id="GO:0005737">
    <property type="term" value="C:cytoplasm"/>
    <property type="evidence" value="ECO:0007669"/>
    <property type="project" value="TreeGrafter"/>
</dbReference>
<dbReference type="InterPro" id="IPR002877">
    <property type="entry name" value="RNA_MeTrfase_FtsJ_dom"/>
</dbReference>
<dbReference type="SUPFAM" id="SSF53335">
    <property type="entry name" value="S-adenosyl-L-methionine-dependent methyltransferases"/>
    <property type="match status" value="1"/>
</dbReference>
<dbReference type="InterPro" id="IPR050851">
    <property type="entry name" value="mRNA_Cap_2O-Ribose_MeTrfase"/>
</dbReference>
<dbReference type="GO" id="GO:0004483">
    <property type="term" value="F:methyltransferase cap1 activity"/>
    <property type="evidence" value="ECO:0007669"/>
    <property type="project" value="TreeGrafter"/>
</dbReference>
<dbReference type="GO" id="GO:0032259">
    <property type="term" value="P:methylation"/>
    <property type="evidence" value="ECO:0007669"/>
    <property type="project" value="InterPro"/>
</dbReference>
<feature type="domain" description="Ribosomal RNA methyltransferase FtsJ" evidence="1">
    <location>
        <begin position="83"/>
        <end position="282"/>
    </location>
</feature>
<sequence>MLYFLLPKTHSSIYTKLTCSAVSENAQISMSQSLAYYLYNIKEKIKGREDEWDLFKKYTNPYEFIHTSIPYKKKSVAKYKPLSRAYFKMVEIMESFQLYNNDKAFSSFHLAEGPGGFIEALAQLRNCNDDIYIGMTLLDDHNDETIPAWKKTNQFLEKHKNVFIENGADGTGNILSLANLEYCKSKYGSSMQIITGDGGFDFSVDFNNQEINIVRLLFAQICYALCMQKYNGCFVLKIFDCFTTATIELLYLLSSCYKRVYITKPQTSRYANSEKYLVCQGFLHESSDALYPFIKHAFESMMQIPENHSITHFLHTVNQRKMEAVYMKAPPGFDVIEETSRQHKPSEEFVIESQIPYYFYKKIEEYNAVFGQQQIENIHATLSLIENKTTEKIENITKFHIQKCMQWCEKYNIPHASFFSPAEN</sequence>
<accession>A0A6C0KIV5</accession>
<dbReference type="PANTHER" id="PTHR16121:SF0">
    <property type="entry name" value="CAP-SPECIFIC MRNA (NUCLEOSIDE-2'-O-)-METHYLTRANSFERASE 1"/>
    <property type="match status" value="1"/>
</dbReference>
<evidence type="ECO:0000313" key="2">
    <source>
        <dbReference type="EMBL" id="QHU17253.1"/>
    </source>
</evidence>
<dbReference type="InterPro" id="IPR029063">
    <property type="entry name" value="SAM-dependent_MTases_sf"/>
</dbReference>
<protein>
    <recommendedName>
        <fullName evidence="1">Ribosomal RNA methyltransferase FtsJ domain-containing protein</fullName>
    </recommendedName>
</protein>
<dbReference type="AlphaFoldDB" id="A0A6C0KIV5"/>
<dbReference type="PANTHER" id="PTHR16121">
    <property type="entry name" value="CAP-SPECIFIC MRNA (NUCLEOSIDE-2'-O-)-METHYLTRANSFERASE 1-RELATED"/>
    <property type="match status" value="1"/>
</dbReference>
<dbReference type="GO" id="GO:0005634">
    <property type="term" value="C:nucleus"/>
    <property type="evidence" value="ECO:0007669"/>
    <property type="project" value="UniProtKB-ARBA"/>
</dbReference>
<reference evidence="2" key="1">
    <citation type="journal article" date="2020" name="Nature">
        <title>Giant virus diversity and host interactions through global metagenomics.</title>
        <authorList>
            <person name="Schulz F."/>
            <person name="Roux S."/>
            <person name="Paez-Espino D."/>
            <person name="Jungbluth S."/>
            <person name="Walsh D.A."/>
            <person name="Denef V.J."/>
            <person name="McMahon K.D."/>
            <person name="Konstantinidis K.T."/>
            <person name="Eloe-Fadrosh E.A."/>
            <person name="Kyrpides N.C."/>
            <person name="Woyke T."/>
        </authorList>
    </citation>
    <scope>NUCLEOTIDE SEQUENCE</scope>
    <source>
        <strain evidence="2">GVMAG-S-3300012000-57</strain>
    </source>
</reference>
<name>A0A6C0KIV5_9ZZZZ</name>
<dbReference type="Pfam" id="PF01728">
    <property type="entry name" value="FtsJ"/>
    <property type="match status" value="1"/>
</dbReference>